<dbReference type="InterPro" id="IPR027417">
    <property type="entry name" value="P-loop_NTPase"/>
</dbReference>
<feature type="region of interest" description="Disordered" evidence="7">
    <location>
        <begin position="238"/>
        <end position="258"/>
    </location>
</feature>
<dbReference type="RefSeq" id="WP_257925740.1">
    <property type="nucleotide sequence ID" value="NZ_JAMXQV010000030.1"/>
</dbReference>
<dbReference type="InterPro" id="IPR005158">
    <property type="entry name" value="BTAD"/>
</dbReference>
<dbReference type="InterPro" id="IPR051677">
    <property type="entry name" value="AfsR-DnrI-RedD_regulator"/>
</dbReference>
<feature type="DNA-binding region" description="OmpR/PhoB-type" evidence="6">
    <location>
        <begin position="1"/>
        <end position="94"/>
    </location>
</feature>
<evidence type="ECO:0000256" key="7">
    <source>
        <dbReference type="SAM" id="MobiDB-lite"/>
    </source>
</evidence>
<evidence type="ECO:0000256" key="2">
    <source>
        <dbReference type="ARBA" id="ARBA00023015"/>
    </source>
</evidence>
<dbReference type="SUPFAM" id="SSF48452">
    <property type="entry name" value="TPR-like"/>
    <property type="match status" value="2"/>
</dbReference>
<gene>
    <name evidence="9" type="ORF">M8542_40730</name>
</gene>
<dbReference type="AlphaFoldDB" id="A0A9X2NKP9"/>
<dbReference type="Pfam" id="PF13424">
    <property type="entry name" value="TPR_12"/>
    <property type="match status" value="1"/>
</dbReference>
<dbReference type="InterPro" id="IPR036388">
    <property type="entry name" value="WH-like_DNA-bd_sf"/>
</dbReference>
<feature type="domain" description="OmpR/PhoB-type" evidence="8">
    <location>
        <begin position="1"/>
        <end position="94"/>
    </location>
</feature>
<keyword evidence="2" id="KW-0805">Transcription regulation</keyword>
<evidence type="ECO:0000259" key="8">
    <source>
        <dbReference type="PROSITE" id="PS51755"/>
    </source>
</evidence>
<dbReference type="SUPFAM" id="SSF52540">
    <property type="entry name" value="P-loop containing nucleoside triphosphate hydrolases"/>
    <property type="match status" value="1"/>
</dbReference>
<dbReference type="PANTHER" id="PTHR35807">
    <property type="entry name" value="TRANSCRIPTIONAL REGULATOR REDD-RELATED"/>
    <property type="match status" value="1"/>
</dbReference>
<dbReference type="PRINTS" id="PR00364">
    <property type="entry name" value="DISEASERSIST"/>
</dbReference>
<dbReference type="PANTHER" id="PTHR35807:SF1">
    <property type="entry name" value="TRANSCRIPTIONAL REGULATOR REDD"/>
    <property type="match status" value="1"/>
</dbReference>
<dbReference type="Gene3D" id="1.25.40.10">
    <property type="entry name" value="Tetratricopeptide repeat domain"/>
    <property type="match status" value="2"/>
</dbReference>
<evidence type="ECO:0000313" key="9">
    <source>
        <dbReference type="EMBL" id="MCR6489168.1"/>
    </source>
</evidence>
<evidence type="ECO:0000256" key="5">
    <source>
        <dbReference type="PROSITE-ProRule" id="PRU00339"/>
    </source>
</evidence>
<reference evidence="9" key="1">
    <citation type="submission" date="2022-06" db="EMBL/GenBank/DDBJ databases">
        <title>Amycolatopsis iheyaensis sp. nov., a new species of the genus Amycolatopsis isolated from soil in Iheya island, Japan.</title>
        <authorList>
            <person name="Ngamcharungchit C."/>
            <person name="Kanto H."/>
            <person name="Take A."/>
            <person name="Intra B."/>
            <person name="Matsumoto A."/>
            <person name="Panbangred W."/>
            <person name="Inahashi Y."/>
        </authorList>
    </citation>
    <scope>NUCLEOTIDE SEQUENCE</scope>
    <source>
        <strain evidence="9">OK19-0408</strain>
    </source>
</reference>
<dbReference type="Gene3D" id="3.40.50.300">
    <property type="entry name" value="P-loop containing nucleotide triphosphate hydrolases"/>
    <property type="match status" value="1"/>
</dbReference>
<dbReference type="CDD" id="cd15831">
    <property type="entry name" value="BTAD"/>
    <property type="match status" value="1"/>
</dbReference>
<keyword evidence="3 6" id="KW-0238">DNA-binding</keyword>
<dbReference type="PROSITE" id="PS50005">
    <property type="entry name" value="TPR"/>
    <property type="match status" value="1"/>
</dbReference>
<evidence type="ECO:0000256" key="6">
    <source>
        <dbReference type="PROSITE-ProRule" id="PRU01091"/>
    </source>
</evidence>
<dbReference type="InterPro" id="IPR019734">
    <property type="entry name" value="TPR_rpt"/>
</dbReference>
<dbReference type="GO" id="GO:0006355">
    <property type="term" value="P:regulation of DNA-templated transcription"/>
    <property type="evidence" value="ECO:0007669"/>
    <property type="project" value="InterPro"/>
</dbReference>
<dbReference type="Pfam" id="PF03704">
    <property type="entry name" value="BTAD"/>
    <property type="match status" value="1"/>
</dbReference>
<name>A0A9X2NKP9_9PSEU</name>
<comment type="caution">
    <text evidence="9">The sequence shown here is derived from an EMBL/GenBank/DDBJ whole genome shotgun (WGS) entry which is preliminary data.</text>
</comment>
<proteinExistence type="inferred from homology"/>
<dbReference type="EMBL" id="JAMXQV010000030">
    <property type="protein sequence ID" value="MCR6489168.1"/>
    <property type="molecule type" value="Genomic_DNA"/>
</dbReference>
<evidence type="ECO:0000256" key="4">
    <source>
        <dbReference type="ARBA" id="ARBA00023163"/>
    </source>
</evidence>
<feature type="repeat" description="TPR" evidence="5">
    <location>
        <begin position="743"/>
        <end position="776"/>
    </location>
</feature>
<dbReference type="InterPro" id="IPR001867">
    <property type="entry name" value="OmpR/PhoB-type_DNA-bd"/>
</dbReference>
<evidence type="ECO:0000256" key="3">
    <source>
        <dbReference type="ARBA" id="ARBA00023125"/>
    </source>
</evidence>
<evidence type="ECO:0000313" key="10">
    <source>
        <dbReference type="Proteomes" id="UP001144096"/>
    </source>
</evidence>
<keyword evidence="10" id="KW-1185">Reference proteome</keyword>
<sequence>MPVRFRLLGDIEADVDGVPVELGHARQRGVLAALLADANKPVSADQLTDRVWADRAPLRAHRCLASYLSRLRRSLAAAEDVVIAHGPGGYVIRVAADAIDLHRFRALVADARADQALARFDEALELWRGDAFAGADTPWGETMRETLAAERAAAELDRTDLALRLGRHNTVLAGIAARAAASPLDERVAGQLVLALYRAGRQADALEHYERTRRRLADEFGADPGHALRELHRKILTADPGLESPPVTAPPRGTVPRQLPAAPRRLVGRDREAAAVTHALTEPGGTVPVCAIGGPAGVGKTALALRWAHDHLDRFPDGQVHVDLRGFDPSGTPMPAETAVRRLLGALGADPAALPADEDGLVALYRSLVAGKRLLVVLDNARDAAQVAPLLPGSGTCAVLVTSRHRLTGLGVRGAALVELDVLTEAAARDLLAGALGPERVDGEPGAVERLVRWCAGLPLALGIVAARAAARPGFPLEVLAEECHDASARLDALDAGELNANLRAVFSWSCTALDPVAAEAFRLLGVAPGPDLGLTAAAALTGLDAPRVRSVLRCLVDANLLQEPVPGRYRMHDLLRLYATELAGDDVRATGLRRLTDCQLHTARAAARLLRPEHPVIELAPAAGAVVPGFADRAAATAWFDVEHAGLLALLDAAAARGGHRTVWQLAWFLSAYHAGRGLLVEDLTAWQAGVAAARELRDPAALAVAHLQAGTACARVDRHVAAVGHLHQALDLAGAAPDVLADVHRTLGWVWTQRGEHERALPHARRSLELYRADANAMREADALNSVGWLQARLGELPGAADTCERALALCRRLGHRRAEAQTLHSLGFIAQRLGRPAEALGRYEDALDVVRATRDVYDEAVIQLNLGEVYAELGRLREARRAWEEAEQLGVTQHRAVLAETARRRLAGARIPAGR</sequence>
<keyword evidence="5" id="KW-0802">TPR repeat</keyword>
<keyword evidence="4" id="KW-0804">Transcription</keyword>
<organism evidence="9 10">
    <name type="scientific">Amycolatopsis iheyensis</name>
    <dbReference type="NCBI Taxonomy" id="2945988"/>
    <lineage>
        <taxon>Bacteria</taxon>
        <taxon>Bacillati</taxon>
        <taxon>Actinomycetota</taxon>
        <taxon>Actinomycetes</taxon>
        <taxon>Pseudonocardiales</taxon>
        <taxon>Pseudonocardiaceae</taxon>
        <taxon>Amycolatopsis</taxon>
    </lineage>
</organism>
<dbReference type="SMART" id="SM00028">
    <property type="entry name" value="TPR"/>
    <property type="match status" value="5"/>
</dbReference>
<dbReference type="GO" id="GO:0000160">
    <property type="term" value="P:phosphorelay signal transduction system"/>
    <property type="evidence" value="ECO:0007669"/>
    <property type="project" value="InterPro"/>
</dbReference>
<comment type="similarity">
    <text evidence="1">Belongs to the AfsR/DnrI/RedD regulatory family.</text>
</comment>
<evidence type="ECO:0000256" key="1">
    <source>
        <dbReference type="ARBA" id="ARBA00005820"/>
    </source>
</evidence>
<protein>
    <submittedName>
        <fullName evidence="9">Tetratricopeptide repeat protein</fullName>
    </submittedName>
</protein>
<dbReference type="Proteomes" id="UP001144096">
    <property type="component" value="Unassembled WGS sequence"/>
</dbReference>
<dbReference type="InterPro" id="IPR016032">
    <property type="entry name" value="Sig_transdc_resp-reg_C-effctor"/>
</dbReference>
<dbReference type="Pfam" id="PF00486">
    <property type="entry name" value="Trans_reg_C"/>
    <property type="match status" value="1"/>
</dbReference>
<dbReference type="SUPFAM" id="SSF46894">
    <property type="entry name" value="C-terminal effector domain of the bipartite response regulators"/>
    <property type="match status" value="1"/>
</dbReference>
<dbReference type="InterPro" id="IPR011990">
    <property type="entry name" value="TPR-like_helical_dom_sf"/>
</dbReference>
<dbReference type="SMART" id="SM00862">
    <property type="entry name" value="Trans_reg_C"/>
    <property type="match status" value="1"/>
</dbReference>
<dbReference type="Gene3D" id="1.10.10.10">
    <property type="entry name" value="Winged helix-like DNA-binding domain superfamily/Winged helix DNA-binding domain"/>
    <property type="match status" value="1"/>
</dbReference>
<dbReference type="SMART" id="SM01043">
    <property type="entry name" value="BTAD"/>
    <property type="match status" value="1"/>
</dbReference>
<dbReference type="PROSITE" id="PS51755">
    <property type="entry name" value="OMPR_PHOB"/>
    <property type="match status" value="1"/>
</dbReference>
<dbReference type="GO" id="GO:0003677">
    <property type="term" value="F:DNA binding"/>
    <property type="evidence" value="ECO:0007669"/>
    <property type="project" value="UniProtKB-UniRule"/>
</dbReference>
<accession>A0A9X2NKP9</accession>